<feature type="transmembrane region" description="Helical" evidence="8">
    <location>
        <begin position="34"/>
        <end position="53"/>
    </location>
</feature>
<dbReference type="RefSeq" id="WP_208258910.1">
    <property type="nucleotide sequence ID" value="NZ_JAGEOJ010000012.1"/>
</dbReference>
<protein>
    <submittedName>
        <fullName evidence="9">AEC family transporter</fullName>
    </submittedName>
</protein>
<dbReference type="Pfam" id="PF03547">
    <property type="entry name" value="Mem_trans"/>
    <property type="match status" value="2"/>
</dbReference>
<keyword evidence="4" id="KW-1003">Cell membrane</keyword>
<evidence type="ECO:0000256" key="1">
    <source>
        <dbReference type="ARBA" id="ARBA00004651"/>
    </source>
</evidence>
<feature type="transmembrane region" description="Helical" evidence="8">
    <location>
        <begin position="256"/>
        <end position="276"/>
    </location>
</feature>
<gene>
    <name evidence="9" type="ORF">J4573_28160</name>
</gene>
<keyword evidence="3" id="KW-0813">Transport</keyword>
<evidence type="ECO:0000256" key="5">
    <source>
        <dbReference type="ARBA" id="ARBA00022692"/>
    </source>
</evidence>
<sequence length="309" mass="32711">MRSILSEFLPIWIIAGLGWAASRSGVVARQGREALTAFAFTFAMPAVLFTMLTKVALGDLPFRPLIAFAVSTLTVAAAALALVRWVFHGKLAEQVIAAMSAGYVNAGNLGIPVALYVLHDASFVMAVLVFQVMVMTPLIFMGLDLGREGDAVPGAWKRSLLAPLRNPLVLGASAGLVVSALSWHPPKEVMRPLELLGGAAVPVALFVLGMALDVPRSDTAANRGVISVVVSLKLVAQPLIAFVVGREMLHLNQAALYAVVLFAALPTAQNTFLYATRYNGGTELPRDAILISTLLSMVTVSVVSLLLRA</sequence>
<dbReference type="GO" id="GO:0055085">
    <property type="term" value="P:transmembrane transport"/>
    <property type="evidence" value="ECO:0007669"/>
    <property type="project" value="InterPro"/>
</dbReference>
<organism evidence="9 10">
    <name type="scientific">Actinomadura barringtoniae</name>
    <dbReference type="NCBI Taxonomy" id="1427535"/>
    <lineage>
        <taxon>Bacteria</taxon>
        <taxon>Bacillati</taxon>
        <taxon>Actinomycetota</taxon>
        <taxon>Actinomycetes</taxon>
        <taxon>Streptosporangiales</taxon>
        <taxon>Thermomonosporaceae</taxon>
        <taxon>Actinomadura</taxon>
    </lineage>
</organism>
<feature type="transmembrane region" description="Helical" evidence="8">
    <location>
        <begin position="123"/>
        <end position="143"/>
    </location>
</feature>
<feature type="transmembrane region" description="Helical" evidence="8">
    <location>
        <begin position="224"/>
        <end position="244"/>
    </location>
</feature>
<accession>A0A939PDU6</accession>
<dbReference type="PANTHER" id="PTHR36838:SF3">
    <property type="entry name" value="TRANSPORTER AUXIN EFFLUX CARRIER EC FAMILY"/>
    <property type="match status" value="1"/>
</dbReference>
<dbReference type="EMBL" id="JAGEOJ010000012">
    <property type="protein sequence ID" value="MBO2451002.1"/>
    <property type="molecule type" value="Genomic_DNA"/>
</dbReference>
<evidence type="ECO:0000256" key="4">
    <source>
        <dbReference type="ARBA" id="ARBA00022475"/>
    </source>
</evidence>
<keyword evidence="7 8" id="KW-0472">Membrane</keyword>
<dbReference type="GO" id="GO:0005886">
    <property type="term" value="C:plasma membrane"/>
    <property type="evidence" value="ECO:0007669"/>
    <property type="project" value="UniProtKB-SubCell"/>
</dbReference>
<reference evidence="9" key="1">
    <citation type="submission" date="2021-03" db="EMBL/GenBank/DDBJ databases">
        <authorList>
            <person name="Kanchanasin P."/>
            <person name="Saeng-In P."/>
            <person name="Phongsopitanun W."/>
            <person name="Yuki M."/>
            <person name="Kudo T."/>
            <person name="Ohkuma M."/>
            <person name="Tanasupawat S."/>
        </authorList>
    </citation>
    <scope>NUCLEOTIDE SEQUENCE</scope>
    <source>
        <strain evidence="9">GKU 128</strain>
    </source>
</reference>
<keyword evidence="10" id="KW-1185">Reference proteome</keyword>
<dbReference type="Proteomes" id="UP000669179">
    <property type="component" value="Unassembled WGS sequence"/>
</dbReference>
<dbReference type="Gene3D" id="1.20.1530.20">
    <property type="match status" value="1"/>
</dbReference>
<keyword evidence="6 8" id="KW-1133">Transmembrane helix</keyword>
<evidence type="ECO:0000313" key="10">
    <source>
        <dbReference type="Proteomes" id="UP000669179"/>
    </source>
</evidence>
<comment type="caution">
    <text evidence="9">The sequence shown here is derived from an EMBL/GenBank/DDBJ whole genome shotgun (WGS) entry which is preliminary data.</text>
</comment>
<feature type="transmembrane region" description="Helical" evidence="8">
    <location>
        <begin position="163"/>
        <end position="183"/>
    </location>
</feature>
<dbReference type="InterPro" id="IPR038770">
    <property type="entry name" value="Na+/solute_symporter_sf"/>
</dbReference>
<keyword evidence="5 8" id="KW-0812">Transmembrane</keyword>
<evidence type="ECO:0000256" key="7">
    <source>
        <dbReference type="ARBA" id="ARBA00023136"/>
    </source>
</evidence>
<feature type="transmembrane region" description="Helical" evidence="8">
    <location>
        <begin position="195"/>
        <end position="212"/>
    </location>
</feature>
<dbReference type="AlphaFoldDB" id="A0A939PDU6"/>
<evidence type="ECO:0000256" key="6">
    <source>
        <dbReference type="ARBA" id="ARBA00022989"/>
    </source>
</evidence>
<dbReference type="PANTHER" id="PTHR36838">
    <property type="entry name" value="AUXIN EFFLUX CARRIER FAMILY PROTEIN"/>
    <property type="match status" value="1"/>
</dbReference>
<dbReference type="InterPro" id="IPR004776">
    <property type="entry name" value="Mem_transp_PIN-like"/>
</dbReference>
<comment type="similarity">
    <text evidence="2">Belongs to the auxin efflux carrier (TC 2.A.69) family.</text>
</comment>
<evidence type="ECO:0000313" key="9">
    <source>
        <dbReference type="EMBL" id="MBO2451002.1"/>
    </source>
</evidence>
<feature type="transmembrane region" description="Helical" evidence="8">
    <location>
        <begin position="95"/>
        <end position="118"/>
    </location>
</feature>
<evidence type="ECO:0000256" key="2">
    <source>
        <dbReference type="ARBA" id="ARBA00010145"/>
    </source>
</evidence>
<feature type="transmembrane region" description="Helical" evidence="8">
    <location>
        <begin position="65"/>
        <end position="83"/>
    </location>
</feature>
<feature type="transmembrane region" description="Helical" evidence="8">
    <location>
        <begin position="288"/>
        <end position="307"/>
    </location>
</feature>
<evidence type="ECO:0000256" key="8">
    <source>
        <dbReference type="SAM" id="Phobius"/>
    </source>
</evidence>
<proteinExistence type="inferred from homology"/>
<comment type="subcellular location">
    <subcellularLocation>
        <location evidence="1">Cell membrane</location>
        <topology evidence="1">Multi-pass membrane protein</topology>
    </subcellularLocation>
</comment>
<name>A0A939PDU6_9ACTN</name>
<evidence type="ECO:0000256" key="3">
    <source>
        <dbReference type="ARBA" id="ARBA00022448"/>
    </source>
</evidence>